<organism evidence="2 3">
    <name type="scientific">Tumebacillus algifaecis</name>
    <dbReference type="NCBI Taxonomy" id="1214604"/>
    <lineage>
        <taxon>Bacteria</taxon>
        <taxon>Bacillati</taxon>
        <taxon>Bacillota</taxon>
        <taxon>Bacilli</taxon>
        <taxon>Bacillales</taxon>
        <taxon>Alicyclobacillaceae</taxon>
        <taxon>Tumebacillus</taxon>
    </lineage>
</organism>
<reference evidence="2 3" key="1">
    <citation type="journal article" date="2015" name="Int. J. Syst. Evol. Microbiol.">
        <title>Tumebacillus algifaecis sp. nov., isolated from decomposing algal scum.</title>
        <authorList>
            <person name="Wu Y.F."/>
            <person name="Zhang B."/>
            <person name="Xing P."/>
            <person name="Wu Q.L."/>
            <person name="Liu S.J."/>
        </authorList>
    </citation>
    <scope>NUCLEOTIDE SEQUENCE [LARGE SCALE GENOMIC DNA]</scope>
    <source>
        <strain evidence="2 3">THMBR28</strain>
    </source>
</reference>
<dbReference type="KEGG" id="tab:CIG75_15955"/>
<proteinExistence type="predicted"/>
<accession>A0A223D3X9</accession>
<protein>
    <recommendedName>
        <fullName evidence="4">PLAT domain-containing protein</fullName>
    </recommendedName>
</protein>
<dbReference type="Proteomes" id="UP000214688">
    <property type="component" value="Chromosome"/>
</dbReference>
<evidence type="ECO:0000313" key="2">
    <source>
        <dbReference type="EMBL" id="ASS76291.1"/>
    </source>
</evidence>
<dbReference type="RefSeq" id="WP_094237524.1">
    <property type="nucleotide sequence ID" value="NZ_CP022657.1"/>
</dbReference>
<keyword evidence="1" id="KW-0732">Signal</keyword>
<dbReference type="EMBL" id="CP022657">
    <property type="protein sequence ID" value="ASS76291.1"/>
    <property type="molecule type" value="Genomic_DNA"/>
</dbReference>
<feature type="chain" id="PRO_5013188867" description="PLAT domain-containing protein" evidence="1">
    <location>
        <begin position="26"/>
        <end position="134"/>
    </location>
</feature>
<keyword evidence="3" id="KW-1185">Reference proteome</keyword>
<evidence type="ECO:0000256" key="1">
    <source>
        <dbReference type="SAM" id="SignalP"/>
    </source>
</evidence>
<evidence type="ECO:0008006" key="4">
    <source>
        <dbReference type="Google" id="ProtNLM"/>
    </source>
</evidence>
<sequence length="134" mass="14683">MKKAVLLVLSLGLTLSISGGSIAFAGTVVDQKTVYENSLVAPEGGDYVTTTLSTSQPYFNQLYLDGTGSWDGGNGFFGSTIYWGDGNSSGYSGYNKTKTWRWLYGSANIYRIQLNTNSGGVSSWDWRDIYVKNW</sequence>
<evidence type="ECO:0000313" key="3">
    <source>
        <dbReference type="Proteomes" id="UP000214688"/>
    </source>
</evidence>
<feature type="signal peptide" evidence="1">
    <location>
        <begin position="1"/>
        <end position="25"/>
    </location>
</feature>
<name>A0A223D3X9_9BACL</name>
<gene>
    <name evidence="2" type="ORF">CIG75_15955</name>
</gene>
<dbReference type="AlphaFoldDB" id="A0A223D3X9"/>